<evidence type="ECO:0000313" key="3">
    <source>
        <dbReference type="Proteomes" id="UP000824083"/>
    </source>
</evidence>
<dbReference type="InterPro" id="IPR006311">
    <property type="entry name" value="TAT_signal"/>
</dbReference>
<comment type="caution">
    <text evidence="2">The sequence shown here is derived from an EMBL/GenBank/DDBJ whole genome shotgun (WGS) entry which is preliminary data.</text>
</comment>
<organism evidence="2 3">
    <name type="scientific">Candidatus Aphodousia faecigallinarum</name>
    <dbReference type="NCBI Taxonomy" id="2840677"/>
    <lineage>
        <taxon>Bacteria</taxon>
        <taxon>Pseudomonadati</taxon>
        <taxon>Pseudomonadota</taxon>
        <taxon>Betaproteobacteria</taxon>
        <taxon>Burkholderiales</taxon>
        <taxon>Sutterellaceae</taxon>
        <taxon>Sutterellaceae incertae sedis</taxon>
        <taxon>Candidatus Aphodousia</taxon>
    </lineage>
</organism>
<keyword evidence="1" id="KW-0732">Signal</keyword>
<evidence type="ECO:0000313" key="2">
    <source>
        <dbReference type="EMBL" id="HIU36776.1"/>
    </source>
</evidence>
<dbReference type="PROSITE" id="PS51318">
    <property type="entry name" value="TAT"/>
    <property type="match status" value="1"/>
</dbReference>
<dbReference type="Proteomes" id="UP000824083">
    <property type="component" value="Unassembled WGS sequence"/>
</dbReference>
<dbReference type="AlphaFoldDB" id="A0A9D1LFD4"/>
<protein>
    <submittedName>
        <fullName evidence="2">Metal-dependent phosphohydrolase</fullName>
    </submittedName>
</protein>
<dbReference type="EMBL" id="DVMY01000017">
    <property type="protein sequence ID" value="HIU36776.1"/>
    <property type="molecule type" value="Genomic_DNA"/>
</dbReference>
<feature type="non-terminal residue" evidence="2">
    <location>
        <position position="264"/>
    </location>
</feature>
<evidence type="ECO:0000256" key="1">
    <source>
        <dbReference type="SAM" id="SignalP"/>
    </source>
</evidence>
<reference evidence="2" key="2">
    <citation type="journal article" date="2021" name="PeerJ">
        <title>Extensive microbial diversity within the chicken gut microbiome revealed by metagenomics and culture.</title>
        <authorList>
            <person name="Gilroy R."/>
            <person name="Ravi A."/>
            <person name="Getino M."/>
            <person name="Pursley I."/>
            <person name="Horton D.L."/>
            <person name="Alikhan N.F."/>
            <person name="Baker D."/>
            <person name="Gharbi K."/>
            <person name="Hall N."/>
            <person name="Watson M."/>
            <person name="Adriaenssens E.M."/>
            <person name="Foster-Nyarko E."/>
            <person name="Jarju S."/>
            <person name="Secka A."/>
            <person name="Antonio M."/>
            <person name="Oren A."/>
            <person name="Chaudhuri R.R."/>
            <person name="La Ragione R."/>
            <person name="Hildebrand F."/>
            <person name="Pallen M.J."/>
        </authorList>
    </citation>
    <scope>NUCLEOTIDE SEQUENCE</scope>
    <source>
        <strain evidence="2">7463</strain>
    </source>
</reference>
<accession>A0A9D1LFD4</accession>
<gene>
    <name evidence="2" type="ORF">IAC56_00635</name>
</gene>
<name>A0A9D1LFD4_9BURK</name>
<feature type="signal peptide" evidence="1">
    <location>
        <begin position="1"/>
        <end position="33"/>
    </location>
</feature>
<sequence length="264" mass="28335">MSTLSRRNFLHGSALVGVSVAAAAMTPMAAAAAAPKKCRSVGEVFSMSEVEMAKNSEVVQSAYDTIVKSVKKIRNPSLRSTILNIVQNPAPTIARGDEAAIMASLKKAGLLNVNAKSVFPRIEDKTRSPQPFWSAPGSGYGSHHAYPGGLATHTALNVVSAEALYENYRHINNLDLDWDDAVGGEILHDLHKPWVFQWEKNHSCRVEQQLAGTGEHHVLSIAESIKRGLPSSFVVAQACAHDHPSSKQGEALVVGWLKAASIIA</sequence>
<reference evidence="2" key="1">
    <citation type="submission" date="2020-10" db="EMBL/GenBank/DDBJ databases">
        <authorList>
            <person name="Gilroy R."/>
        </authorList>
    </citation>
    <scope>NUCLEOTIDE SEQUENCE</scope>
    <source>
        <strain evidence="2">7463</strain>
    </source>
</reference>
<proteinExistence type="predicted"/>
<feature type="chain" id="PRO_5039278449" evidence="1">
    <location>
        <begin position="34"/>
        <end position="264"/>
    </location>
</feature>